<reference evidence="2" key="1">
    <citation type="submission" date="2021-02" db="EMBL/GenBank/DDBJ databases">
        <authorList>
            <person name="Nowell W R."/>
        </authorList>
    </citation>
    <scope>NUCLEOTIDE SEQUENCE</scope>
</reference>
<proteinExistence type="predicted"/>
<dbReference type="Proteomes" id="UP000663882">
    <property type="component" value="Unassembled WGS sequence"/>
</dbReference>
<dbReference type="Proteomes" id="UP000663864">
    <property type="component" value="Unassembled WGS sequence"/>
</dbReference>
<evidence type="ECO:0000313" key="11">
    <source>
        <dbReference type="Proteomes" id="UP000663854"/>
    </source>
</evidence>
<evidence type="ECO:0000313" key="12">
    <source>
        <dbReference type="Proteomes" id="UP000663870"/>
    </source>
</evidence>
<dbReference type="AlphaFoldDB" id="A0A813NIM5"/>
<evidence type="ECO:0000313" key="8">
    <source>
        <dbReference type="EMBL" id="CAF3535674.1"/>
    </source>
</evidence>
<dbReference type="Proteomes" id="UP000663870">
    <property type="component" value="Unassembled WGS sequence"/>
</dbReference>
<name>A0A813NIM5_9BILA</name>
<dbReference type="OrthoDB" id="10057721at2759"/>
<evidence type="ECO:0000313" key="9">
    <source>
        <dbReference type="EMBL" id="CAF3550946.1"/>
    </source>
</evidence>
<dbReference type="Proteomes" id="UP000663836">
    <property type="component" value="Unassembled WGS sequence"/>
</dbReference>
<dbReference type="EMBL" id="CAJNOU010000254">
    <property type="protein sequence ID" value="CAF0933898.1"/>
    <property type="molecule type" value="Genomic_DNA"/>
</dbReference>
<dbReference type="Proteomes" id="UP000663823">
    <property type="component" value="Unassembled WGS sequence"/>
</dbReference>
<evidence type="ECO:0000313" key="5">
    <source>
        <dbReference type="EMBL" id="CAF0886101.1"/>
    </source>
</evidence>
<dbReference type="EMBL" id="CAJNOH010000008">
    <property type="protein sequence ID" value="CAF0740241.1"/>
    <property type="molecule type" value="Genomic_DNA"/>
</dbReference>
<dbReference type="EMBL" id="CAJOBD010000151">
    <property type="protein sequence ID" value="CAF3595489.1"/>
    <property type="molecule type" value="Genomic_DNA"/>
</dbReference>
<dbReference type="Proteomes" id="UP000663854">
    <property type="component" value="Unassembled WGS sequence"/>
</dbReference>
<dbReference type="EMBL" id="CAJNOL010000148">
    <property type="protein sequence ID" value="CAF0886101.1"/>
    <property type="molecule type" value="Genomic_DNA"/>
</dbReference>
<dbReference type="EMBL" id="CAJNOO010000050">
    <property type="protein sequence ID" value="CAF0770814.1"/>
    <property type="molecule type" value="Genomic_DNA"/>
</dbReference>
<dbReference type="EMBL" id="CAJNOT010000077">
    <property type="protein sequence ID" value="CAF0823688.1"/>
    <property type="molecule type" value="Genomic_DNA"/>
</dbReference>
<gene>
    <name evidence="8" type="ORF">FNK824_LOCUS206</name>
    <name evidence="10" type="ORF">JBS370_LOCUS3513</name>
    <name evidence="5" type="ORF">JXQ802_LOCUS8409</name>
    <name evidence="6" type="ORF">JXQ802_LOCUS8453</name>
    <name evidence="9" type="ORF">OTI717_LOCUS4297</name>
    <name evidence="2" type="ORF">PYM288_LOCUS1506</name>
    <name evidence="3" type="ORF">RFH988_LOCUS2356</name>
    <name evidence="7" type="ORF">SEV965_LOCUS7324</name>
    <name evidence="4" type="ORF">ZHD862_LOCUS3522</name>
</gene>
<sequence length="117" mass="13724">MSLKTRTQQQKSTIKSNILKSYEQCLKQGISNEKTYGSDFIDDFIVERYPYPPYSWNINQLTSDNKKINKQHINEKSIQTSKKKIKSKSISKKPKSNASQRSKSKSKKYQRSKSQKR</sequence>
<evidence type="ECO:0000313" key="4">
    <source>
        <dbReference type="EMBL" id="CAF0823688.1"/>
    </source>
</evidence>
<accession>A0A813NIM5</accession>
<evidence type="ECO:0000313" key="7">
    <source>
        <dbReference type="EMBL" id="CAF0933898.1"/>
    </source>
</evidence>
<evidence type="ECO:0000313" key="3">
    <source>
        <dbReference type="EMBL" id="CAF0770814.1"/>
    </source>
</evidence>
<dbReference type="EMBL" id="CAJNOL010000149">
    <property type="protein sequence ID" value="CAF0886969.1"/>
    <property type="molecule type" value="Genomic_DNA"/>
</dbReference>
<dbReference type="EMBL" id="CAJOBE010000007">
    <property type="protein sequence ID" value="CAF3535674.1"/>
    <property type="molecule type" value="Genomic_DNA"/>
</dbReference>
<dbReference type="Proteomes" id="UP000663874">
    <property type="component" value="Unassembled WGS sequence"/>
</dbReference>
<keyword evidence="12" id="KW-1185">Reference proteome</keyword>
<protein>
    <submittedName>
        <fullName evidence="2">Uncharacterized protein</fullName>
    </submittedName>
</protein>
<evidence type="ECO:0000256" key="1">
    <source>
        <dbReference type="SAM" id="MobiDB-lite"/>
    </source>
</evidence>
<dbReference type="Proteomes" id="UP000663889">
    <property type="component" value="Unassembled WGS sequence"/>
</dbReference>
<feature type="compositionally biased region" description="Basic residues" evidence="1">
    <location>
        <begin position="102"/>
        <end position="117"/>
    </location>
</feature>
<feature type="region of interest" description="Disordered" evidence="1">
    <location>
        <begin position="70"/>
        <end position="117"/>
    </location>
</feature>
<feature type="compositionally biased region" description="Basic residues" evidence="1">
    <location>
        <begin position="81"/>
        <end position="95"/>
    </location>
</feature>
<evidence type="ECO:0000313" key="10">
    <source>
        <dbReference type="EMBL" id="CAF3595489.1"/>
    </source>
</evidence>
<comment type="caution">
    <text evidence="2">The sequence shown here is derived from an EMBL/GenBank/DDBJ whole genome shotgun (WGS) entry which is preliminary data.</text>
</comment>
<organism evidence="2 11">
    <name type="scientific">Rotaria sordida</name>
    <dbReference type="NCBI Taxonomy" id="392033"/>
    <lineage>
        <taxon>Eukaryota</taxon>
        <taxon>Metazoa</taxon>
        <taxon>Spiralia</taxon>
        <taxon>Gnathifera</taxon>
        <taxon>Rotifera</taxon>
        <taxon>Eurotatoria</taxon>
        <taxon>Bdelloidea</taxon>
        <taxon>Philodinida</taxon>
        <taxon>Philodinidae</taxon>
        <taxon>Rotaria</taxon>
    </lineage>
</organism>
<evidence type="ECO:0000313" key="6">
    <source>
        <dbReference type="EMBL" id="CAF0886969.1"/>
    </source>
</evidence>
<evidence type="ECO:0000313" key="2">
    <source>
        <dbReference type="EMBL" id="CAF0740241.1"/>
    </source>
</evidence>
<dbReference type="EMBL" id="CAJOAX010000255">
    <property type="protein sequence ID" value="CAF3550946.1"/>
    <property type="molecule type" value="Genomic_DNA"/>
</dbReference>